<dbReference type="InterPro" id="IPR036047">
    <property type="entry name" value="F-box-like_dom_sf"/>
</dbReference>
<evidence type="ECO:0000313" key="2">
    <source>
        <dbReference type="EMBL" id="EFP01732.1"/>
    </source>
</evidence>
<dbReference type="HOGENOM" id="CLU_030831_0_1_1"/>
<evidence type="ECO:0000259" key="1">
    <source>
        <dbReference type="PROSITE" id="PS50181"/>
    </source>
</evidence>
<dbReference type="PANTHER" id="PTHR23015:SF4">
    <property type="entry name" value="DUF38 DOMAIN-CONTAINING PROTEIN-RELATED"/>
    <property type="match status" value="1"/>
</dbReference>
<name>E3MGY1_CAERE</name>
<organism evidence="3">
    <name type="scientific">Caenorhabditis remanei</name>
    <name type="common">Caenorhabditis vulgaris</name>
    <dbReference type="NCBI Taxonomy" id="31234"/>
    <lineage>
        <taxon>Eukaryota</taxon>
        <taxon>Metazoa</taxon>
        <taxon>Ecdysozoa</taxon>
        <taxon>Nematoda</taxon>
        <taxon>Chromadorea</taxon>
        <taxon>Rhabditida</taxon>
        <taxon>Rhabditina</taxon>
        <taxon>Rhabditomorpha</taxon>
        <taxon>Rhabditoidea</taxon>
        <taxon>Rhabditidae</taxon>
        <taxon>Peloderinae</taxon>
        <taxon>Caenorhabditis</taxon>
    </lineage>
</organism>
<dbReference type="AlphaFoldDB" id="E3MGY1"/>
<reference evidence="2" key="1">
    <citation type="submission" date="2007-07" db="EMBL/GenBank/DDBJ databases">
        <title>PCAP assembly of the Caenorhabditis remanei genome.</title>
        <authorList>
            <consortium name="The Caenorhabditis remanei Sequencing Consortium"/>
            <person name="Wilson R.K."/>
        </authorList>
    </citation>
    <scope>NUCLEOTIDE SEQUENCE [LARGE SCALE GENOMIC DNA]</scope>
    <source>
        <strain evidence="2">PB4641</strain>
    </source>
</reference>
<dbReference type="OrthoDB" id="5875341at2759"/>
<dbReference type="Pfam" id="PF00646">
    <property type="entry name" value="F-box"/>
    <property type="match status" value="1"/>
</dbReference>
<dbReference type="CDD" id="cd22150">
    <property type="entry name" value="F-box_CeFBXA-like"/>
    <property type="match status" value="1"/>
</dbReference>
<accession>E3MGY1</accession>
<protein>
    <recommendedName>
        <fullName evidence="1">F-box domain-containing protein</fullName>
    </recommendedName>
</protein>
<dbReference type="GO" id="GO:0045087">
    <property type="term" value="P:innate immune response"/>
    <property type="evidence" value="ECO:0007669"/>
    <property type="project" value="TreeGrafter"/>
</dbReference>
<dbReference type="EMBL" id="DS268444">
    <property type="protein sequence ID" value="EFP01732.1"/>
    <property type="molecule type" value="Genomic_DNA"/>
</dbReference>
<dbReference type="InParanoid" id="E3MGY1"/>
<dbReference type="SUPFAM" id="SSF81383">
    <property type="entry name" value="F-box domain"/>
    <property type="match status" value="1"/>
</dbReference>
<dbReference type="InterPro" id="IPR002900">
    <property type="entry name" value="DUF38/FTH_CAE_spp"/>
</dbReference>
<dbReference type="InterPro" id="IPR040161">
    <property type="entry name" value="FB224"/>
</dbReference>
<gene>
    <name evidence="2" type="ORF">CRE_23480</name>
</gene>
<sequence length="361" mass="42269">MSYLECYKYEETPPLSPSQRVLIIDMPDLVMRKILEEVDLVSIMILRKVCRAFRNYIDDTKPDSKLNGLAIYVRSDSIRVSYEYFLSKPLRSKMVTIRYKNKRIGFDIFCEDMQRVLGNQKTPFSQFLIFNPEYESNIKEAPSLNFFQKSLEHVCCRRTPKNTETYPSQYENSIAMHTKVFDCILETLKSRKHPLQVSSLYISVNGQDRLETLMEHVESRELTYLTINDPRNENHATVKCELNLDVLKNFGNLKGLKVHYSLITSSLETLSHILIIEGTFKKITATDIIAKIETHLKSTPYFRDHLIKYDEFPDESRLFELFGTPFDQSSGRAKWEFNFPKSQRKLVVTLTPAWVEFNISY</sequence>
<feature type="domain" description="F-box" evidence="1">
    <location>
        <begin position="20"/>
        <end position="69"/>
    </location>
</feature>
<dbReference type="Pfam" id="PF01827">
    <property type="entry name" value="FTH"/>
    <property type="match status" value="1"/>
</dbReference>
<keyword evidence="3" id="KW-1185">Reference proteome</keyword>
<dbReference type="Proteomes" id="UP000008281">
    <property type="component" value="Unassembled WGS sequence"/>
</dbReference>
<dbReference type="SMART" id="SM00256">
    <property type="entry name" value="FBOX"/>
    <property type="match status" value="1"/>
</dbReference>
<evidence type="ECO:0000313" key="3">
    <source>
        <dbReference type="Proteomes" id="UP000008281"/>
    </source>
</evidence>
<dbReference type="InterPro" id="IPR001810">
    <property type="entry name" value="F-box_dom"/>
</dbReference>
<dbReference type="PROSITE" id="PS50181">
    <property type="entry name" value="FBOX"/>
    <property type="match status" value="1"/>
</dbReference>
<proteinExistence type="predicted"/>
<dbReference type="PANTHER" id="PTHR23015">
    <property type="entry name" value="UNCHARACTERIZED C.ELEGANS PROTEIN"/>
    <property type="match status" value="1"/>
</dbReference>